<evidence type="ECO:0000256" key="1">
    <source>
        <dbReference type="ARBA" id="ARBA00004141"/>
    </source>
</evidence>
<comment type="subcellular location">
    <subcellularLocation>
        <location evidence="1">Membrane</location>
        <topology evidence="1">Multi-pass membrane protein</topology>
    </subcellularLocation>
</comment>
<name>A0A1H6JQ26_9FLAO</name>
<evidence type="ECO:0000256" key="7">
    <source>
        <dbReference type="SAM" id="Phobius"/>
    </source>
</evidence>
<feature type="transmembrane region" description="Helical" evidence="7">
    <location>
        <begin position="12"/>
        <end position="31"/>
    </location>
</feature>
<dbReference type="EMBL" id="FNWX01000017">
    <property type="protein sequence ID" value="SEH64566.1"/>
    <property type="molecule type" value="Genomic_DNA"/>
</dbReference>
<feature type="domain" description="Bacterial sugar transferase" evidence="8">
    <location>
        <begin position="262"/>
        <end position="448"/>
    </location>
</feature>
<dbReference type="STRING" id="420404.SAMN05421793_11735"/>
<evidence type="ECO:0000313" key="10">
    <source>
        <dbReference type="Proteomes" id="UP000198555"/>
    </source>
</evidence>
<keyword evidence="10" id="KW-1185">Reference proteome</keyword>
<dbReference type="AlphaFoldDB" id="A0A1H6JQ26"/>
<feature type="transmembrane region" description="Helical" evidence="7">
    <location>
        <begin position="111"/>
        <end position="131"/>
    </location>
</feature>
<organism evidence="9 10">
    <name type="scientific">Epilithonimonas hominis</name>
    <dbReference type="NCBI Taxonomy" id="420404"/>
    <lineage>
        <taxon>Bacteria</taxon>
        <taxon>Pseudomonadati</taxon>
        <taxon>Bacteroidota</taxon>
        <taxon>Flavobacteriia</taxon>
        <taxon>Flavobacteriales</taxon>
        <taxon>Weeksellaceae</taxon>
        <taxon>Chryseobacterium group</taxon>
        <taxon>Epilithonimonas</taxon>
    </lineage>
</organism>
<keyword evidence="3 9" id="KW-0808">Transferase</keyword>
<evidence type="ECO:0000256" key="3">
    <source>
        <dbReference type="ARBA" id="ARBA00022679"/>
    </source>
</evidence>
<sequence length="455" mass="53362">MQRLRYSRYFKSFVILLDMILVASVFVSYYRRNFEIKYDSESLEQNILSVLLLCFFWLLLSARTRLYNIPRNITYTIYLERIIIHVFFFFIGVVLLGKVSNNDFLKTERFYLAIILALIVIPIKTLIFFLLKYIRSIGKNHRNVMFIAETSSTNVLRDIISERKDFGFRIYDYSGNINLEYIAKFWKDNGIHTVFIPSEHTLEKSFEEALFHQAELNKVKICLVPNTVQNDFFEFEYNYIGTVPVLTQAKYPLDIFTNFGIKRLLDIVFSLLMLIFICTWLFPIIILLIKLDGSKGSPFFIQERYGYHDKVFKCFKFRTMKINNQSCKKTTDHNDPRITEIGKFLRKTSLDEMPQFINVLLGNMSVVGPRPHMLLVDDFYKPKISRYSLRSMVKPGITGLAQVSGLRGDAGDMNIGMKKRILADSFYVRNWSFSMDIVIIFKTIFLIITGDKKAH</sequence>
<keyword evidence="6 7" id="KW-0472">Membrane</keyword>
<dbReference type="NCBIfam" id="TIGR03025">
    <property type="entry name" value="EPS_sugtrans"/>
    <property type="match status" value="1"/>
</dbReference>
<evidence type="ECO:0000256" key="4">
    <source>
        <dbReference type="ARBA" id="ARBA00022692"/>
    </source>
</evidence>
<dbReference type="GO" id="GO:0016780">
    <property type="term" value="F:phosphotransferase activity, for other substituted phosphate groups"/>
    <property type="evidence" value="ECO:0007669"/>
    <property type="project" value="TreeGrafter"/>
</dbReference>
<comment type="similarity">
    <text evidence="2">Belongs to the bacterial sugar transferase family.</text>
</comment>
<protein>
    <submittedName>
        <fullName evidence="9">Putative colanic acid biosysnthesis UDP-glucose lipid carrier transferase</fullName>
    </submittedName>
</protein>
<evidence type="ECO:0000256" key="6">
    <source>
        <dbReference type="ARBA" id="ARBA00023136"/>
    </source>
</evidence>
<dbReference type="Pfam" id="PF02397">
    <property type="entry name" value="Bac_transf"/>
    <property type="match status" value="1"/>
</dbReference>
<feature type="transmembrane region" description="Helical" evidence="7">
    <location>
        <begin position="82"/>
        <end position="99"/>
    </location>
</feature>
<evidence type="ECO:0000256" key="5">
    <source>
        <dbReference type="ARBA" id="ARBA00022989"/>
    </source>
</evidence>
<dbReference type="PANTHER" id="PTHR30576:SF0">
    <property type="entry name" value="UNDECAPRENYL-PHOSPHATE N-ACETYLGALACTOSAMINYL 1-PHOSPHATE TRANSFERASE-RELATED"/>
    <property type="match status" value="1"/>
</dbReference>
<reference evidence="10" key="1">
    <citation type="submission" date="2016-10" db="EMBL/GenBank/DDBJ databases">
        <authorList>
            <person name="Varghese N."/>
            <person name="Submissions S."/>
        </authorList>
    </citation>
    <scope>NUCLEOTIDE SEQUENCE [LARGE SCALE GENOMIC DNA]</scope>
    <source>
        <strain evidence="10">DSM 19326</strain>
    </source>
</reference>
<feature type="transmembrane region" description="Helical" evidence="7">
    <location>
        <begin position="267"/>
        <end position="289"/>
    </location>
</feature>
<evidence type="ECO:0000256" key="2">
    <source>
        <dbReference type="ARBA" id="ARBA00006464"/>
    </source>
</evidence>
<accession>A0A1H6JQ26</accession>
<dbReference type="RefSeq" id="WP_089769934.1">
    <property type="nucleotide sequence ID" value="NZ_FNWX01000017.1"/>
</dbReference>
<dbReference type="InterPro" id="IPR003362">
    <property type="entry name" value="Bact_transf"/>
</dbReference>
<dbReference type="InterPro" id="IPR017475">
    <property type="entry name" value="EPS_sugar_tfrase"/>
</dbReference>
<dbReference type="PANTHER" id="PTHR30576">
    <property type="entry name" value="COLANIC BIOSYNTHESIS UDP-GLUCOSE LIPID CARRIER TRANSFERASE"/>
    <property type="match status" value="1"/>
</dbReference>
<keyword evidence="4 7" id="KW-0812">Transmembrane</keyword>
<feature type="transmembrane region" description="Helical" evidence="7">
    <location>
        <begin position="43"/>
        <end position="62"/>
    </location>
</feature>
<keyword evidence="5 7" id="KW-1133">Transmembrane helix</keyword>
<evidence type="ECO:0000313" key="9">
    <source>
        <dbReference type="EMBL" id="SEH64566.1"/>
    </source>
</evidence>
<proteinExistence type="inferred from homology"/>
<evidence type="ECO:0000259" key="8">
    <source>
        <dbReference type="Pfam" id="PF02397"/>
    </source>
</evidence>
<dbReference type="Proteomes" id="UP000198555">
    <property type="component" value="Unassembled WGS sequence"/>
</dbReference>
<gene>
    <name evidence="9" type="ORF">SAMN05421793_11735</name>
</gene>
<dbReference type="GO" id="GO:0016020">
    <property type="term" value="C:membrane"/>
    <property type="evidence" value="ECO:0007669"/>
    <property type="project" value="UniProtKB-SubCell"/>
</dbReference>